<accession>A0A2G8SSP7</accession>
<reference evidence="3 4" key="1">
    <citation type="journal article" date="2015" name="Sci. Rep.">
        <title>Chromosome-level genome map provides insights into diverse defense mechanisms in the medicinal fungus Ganoderma sinense.</title>
        <authorList>
            <person name="Zhu Y."/>
            <person name="Xu J."/>
            <person name="Sun C."/>
            <person name="Zhou S."/>
            <person name="Xu H."/>
            <person name="Nelson D.R."/>
            <person name="Qian J."/>
            <person name="Song J."/>
            <person name="Luo H."/>
            <person name="Xiang L."/>
            <person name="Li Y."/>
            <person name="Xu Z."/>
            <person name="Ji A."/>
            <person name="Wang L."/>
            <person name="Lu S."/>
            <person name="Hayward A."/>
            <person name="Sun W."/>
            <person name="Li X."/>
            <person name="Schwartz D.C."/>
            <person name="Wang Y."/>
            <person name="Chen S."/>
        </authorList>
    </citation>
    <scope>NUCLEOTIDE SEQUENCE [LARGE SCALE GENOMIC DNA]</scope>
    <source>
        <strain evidence="3 4">ZZ0214-1</strain>
    </source>
</reference>
<feature type="transmembrane region" description="Helical" evidence="2">
    <location>
        <begin position="202"/>
        <end position="224"/>
    </location>
</feature>
<keyword evidence="4" id="KW-1185">Reference proteome</keyword>
<feature type="region of interest" description="Disordered" evidence="1">
    <location>
        <begin position="330"/>
        <end position="356"/>
    </location>
</feature>
<dbReference type="AlphaFoldDB" id="A0A2G8SSP7"/>
<feature type="transmembrane region" description="Helical" evidence="2">
    <location>
        <begin position="98"/>
        <end position="116"/>
    </location>
</feature>
<name>A0A2G8SSP7_9APHY</name>
<keyword evidence="2" id="KW-1133">Transmembrane helix</keyword>
<keyword evidence="2" id="KW-0812">Transmembrane</keyword>
<evidence type="ECO:0000256" key="1">
    <source>
        <dbReference type="SAM" id="MobiDB-lite"/>
    </source>
</evidence>
<keyword evidence="2" id="KW-0472">Membrane</keyword>
<dbReference type="EMBL" id="AYKW01000001">
    <property type="protein sequence ID" value="PIL36797.1"/>
    <property type="molecule type" value="Genomic_DNA"/>
</dbReference>
<sequence>MVDWTSQVEIQRGTGMFPYCYLRRSSSYSTLLTVAYANVIFASFGLYIWEVFQTSDFEWSVVEGKRKLKLHMVCRKHSRVVGDLSQCNVPCVQIPFFIARYLIIFSITSLMASFTVKSPINCGALYAFICVAGNLSIICASITLMLRTIAVWERKLPIVATLGTLCLAHCALLFRSMFITSASYSSGGQTCVLTALSNTNRVFLSVTFWATLGFNLTLAVVHILGLMKTGEQLGFGDLLFREGVIYYLAAFTFNAVPAVPATVMTVVSATRIVTRLHDVDDDDDIYVHSATQLTTPRLPNPPPIRFQNKVARYPSRPEVHVTTDRIVMEDYDPSPSSLTDKAASLTGDDKSTFHAV</sequence>
<dbReference type="Proteomes" id="UP000230002">
    <property type="component" value="Unassembled WGS sequence"/>
</dbReference>
<evidence type="ECO:0000313" key="3">
    <source>
        <dbReference type="EMBL" id="PIL36797.1"/>
    </source>
</evidence>
<comment type="caution">
    <text evidence="3">The sequence shown here is derived from an EMBL/GenBank/DDBJ whole genome shotgun (WGS) entry which is preliminary data.</text>
</comment>
<feature type="transmembrane region" description="Helical" evidence="2">
    <location>
        <begin position="123"/>
        <end position="150"/>
    </location>
</feature>
<feature type="compositionally biased region" description="Basic and acidic residues" evidence="1">
    <location>
        <begin position="347"/>
        <end position="356"/>
    </location>
</feature>
<proteinExistence type="predicted"/>
<feature type="transmembrane region" description="Helical" evidence="2">
    <location>
        <begin position="31"/>
        <end position="49"/>
    </location>
</feature>
<gene>
    <name evidence="3" type="ORF">GSI_00487</name>
</gene>
<feature type="transmembrane region" description="Helical" evidence="2">
    <location>
        <begin position="156"/>
        <end position="174"/>
    </location>
</feature>
<evidence type="ECO:0000313" key="4">
    <source>
        <dbReference type="Proteomes" id="UP000230002"/>
    </source>
</evidence>
<protein>
    <submittedName>
        <fullName evidence="3">Uncharacterized protein</fullName>
    </submittedName>
</protein>
<feature type="transmembrane region" description="Helical" evidence="2">
    <location>
        <begin position="244"/>
        <end position="267"/>
    </location>
</feature>
<dbReference type="OrthoDB" id="3197626at2759"/>
<evidence type="ECO:0000256" key="2">
    <source>
        <dbReference type="SAM" id="Phobius"/>
    </source>
</evidence>
<organism evidence="3 4">
    <name type="scientific">Ganoderma sinense ZZ0214-1</name>
    <dbReference type="NCBI Taxonomy" id="1077348"/>
    <lineage>
        <taxon>Eukaryota</taxon>
        <taxon>Fungi</taxon>
        <taxon>Dikarya</taxon>
        <taxon>Basidiomycota</taxon>
        <taxon>Agaricomycotina</taxon>
        <taxon>Agaricomycetes</taxon>
        <taxon>Polyporales</taxon>
        <taxon>Polyporaceae</taxon>
        <taxon>Ganoderma</taxon>
    </lineage>
</organism>